<name>A0A1M5R3G6_9BRAD</name>
<sequence>MTLERPMFPPVDPTRRRFLSVAAAGAVAALPFACAATAEPAPDPIYAAIEAHRQAHAASCAASAEVRRLRELADKIAGPRKIDVPSMIEPGKIISAGLWGDIEQAIPRAQFPEQYAHYAALLDERCAARFAVTGDTDPIGDDAYGAEWDALDEFAETAPTTLAGF</sequence>
<feature type="chain" id="PRO_5012883808" description="Tat (Twin-arginine translocation) pathway signal sequence" evidence="1">
    <location>
        <begin position="36"/>
        <end position="165"/>
    </location>
</feature>
<evidence type="ECO:0000313" key="2">
    <source>
        <dbReference type="EMBL" id="SHH20323.1"/>
    </source>
</evidence>
<evidence type="ECO:0000313" key="3">
    <source>
        <dbReference type="Proteomes" id="UP000190675"/>
    </source>
</evidence>
<dbReference type="AlphaFoldDB" id="A0A1M5R3G6"/>
<reference evidence="2 3" key="1">
    <citation type="submission" date="2016-11" db="EMBL/GenBank/DDBJ databases">
        <authorList>
            <person name="Jaros S."/>
            <person name="Januszkiewicz K."/>
            <person name="Wedrychowicz H."/>
        </authorList>
    </citation>
    <scope>NUCLEOTIDE SEQUENCE [LARGE SCALE GENOMIC DNA]</scope>
    <source>
        <strain evidence="2 3">GAS242</strain>
    </source>
</reference>
<protein>
    <recommendedName>
        <fullName evidence="4">Tat (Twin-arginine translocation) pathway signal sequence</fullName>
    </recommendedName>
</protein>
<feature type="signal peptide" evidence="1">
    <location>
        <begin position="1"/>
        <end position="35"/>
    </location>
</feature>
<dbReference type="PROSITE" id="PS51318">
    <property type="entry name" value="TAT"/>
    <property type="match status" value="1"/>
</dbReference>
<evidence type="ECO:0000256" key="1">
    <source>
        <dbReference type="SAM" id="SignalP"/>
    </source>
</evidence>
<keyword evidence="1" id="KW-0732">Signal</keyword>
<gene>
    <name evidence="2" type="ORF">SAMN05444169_6297</name>
</gene>
<dbReference type="Proteomes" id="UP000190675">
    <property type="component" value="Chromosome I"/>
</dbReference>
<dbReference type="EMBL" id="LT670818">
    <property type="protein sequence ID" value="SHH20323.1"/>
    <property type="molecule type" value="Genomic_DNA"/>
</dbReference>
<organism evidence="2 3">
    <name type="scientific">Bradyrhizobium erythrophlei</name>
    <dbReference type="NCBI Taxonomy" id="1437360"/>
    <lineage>
        <taxon>Bacteria</taxon>
        <taxon>Pseudomonadati</taxon>
        <taxon>Pseudomonadota</taxon>
        <taxon>Alphaproteobacteria</taxon>
        <taxon>Hyphomicrobiales</taxon>
        <taxon>Nitrobacteraceae</taxon>
        <taxon>Bradyrhizobium</taxon>
    </lineage>
</organism>
<accession>A0A1M5R3G6</accession>
<proteinExistence type="predicted"/>
<evidence type="ECO:0008006" key="4">
    <source>
        <dbReference type="Google" id="ProtNLM"/>
    </source>
</evidence>
<dbReference type="InterPro" id="IPR006311">
    <property type="entry name" value="TAT_signal"/>
</dbReference>